<protein>
    <submittedName>
        <fullName evidence="3">DUF2520 domain-containing protein</fullName>
    </submittedName>
</protein>
<proteinExistence type="predicted"/>
<dbReference type="Pfam" id="PF10728">
    <property type="entry name" value="DUF2520"/>
    <property type="match status" value="1"/>
</dbReference>
<evidence type="ECO:0000259" key="1">
    <source>
        <dbReference type="Pfam" id="PF10727"/>
    </source>
</evidence>
<dbReference type="Proteomes" id="UP000616201">
    <property type="component" value="Unassembled WGS sequence"/>
</dbReference>
<dbReference type="InterPro" id="IPR037108">
    <property type="entry name" value="TM1727-like_C_sf"/>
</dbReference>
<dbReference type="Gene3D" id="3.40.50.720">
    <property type="entry name" value="NAD(P)-binding Rossmann-like Domain"/>
    <property type="match status" value="1"/>
</dbReference>
<evidence type="ECO:0000313" key="3">
    <source>
        <dbReference type="EMBL" id="MBE8713690.1"/>
    </source>
</evidence>
<dbReference type="SUPFAM" id="SSF48179">
    <property type="entry name" value="6-phosphogluconate dehydrogenase C-terminal domain-like"/>
    <property type="match status" value="1"/>
</dbReference>
<organism evidence="3 4">
    <name type="scientific">Sphingobacterium hungaricum</name>
    <dbReference type="NCBI Taxonomy" id="2082723"/>
    <lineage>
        <taxon>Bacteria</taxon>
        <taxon>Pseudomonadati</taxon>
        <taxon>Bacteroidota</taxon>
        <taxon>Sphingobacteriia</taxon>
        <taxon>Sphingobacteriales</taxon>
        <taxon>Sphingobacteriaceae</taxon>
        <taxon>Sphingobacterium</taxon>
    </lineage>
</organism>
<dbReference type="EMBL" id="PRDK01000005">
    <property type="protein sequence ID" value="MBE8713690.1"/>
    <property type="molecule type" value="Genomic_DNA"/>
</dbReference>
<comment type="caution">
    <text evidence="3">The sequence shown here is derived from an EMBL/GenBank/DDBJ whole genome shotgun (WGS) entry which is preliminary data.</text>
</comment>
<dbReference type="PANTHER" id="PTHR40459">
    <property type="entry name" value="CONSERVED HYPOTHETICAL ALANINE AND LEUCINE RICH PROTEIN"/>
    <property type="match status" value="1"/>
</dbReference>
<dbReference type="Gene3D" id="1.10.1040.20">
    <property type="entry name" value="ProC-like, C-terminal domain"/>
    <property type="match status" value="1"/>
</dbReference>
<gene>
    <name evidence="3" type="ORF">C4F49_08360</name>
</gene>
<dbReference type="AlphaFoldDB" id="A0A928UYG1"/>
<evidence type="ECO:0000313" key="4">
    <source>
        <dbReference type="Proteomes" id="UP000616201"/>
    </source>
</evidence>
<evidence type="ECO:0000259" key="2">
    <source>
        <dbReference type="Pfam" id="PF10728"/>
    </source>
</evidence>
<dbReference type="InterPro" id="IPR019665">
    <property type="entry name" value="OxRdtase/DH_put_Rossmann_dom"/>
</dbReference>
<dbReference type="InterPro" id="IPR018931">
    <property type="entry name" value="DUF2520"/>
</dbReference>
<dbReference type="InterPro" id="IPR036291">
    <property type="entry name" value="NAD(P)-bd_dom_sf"/>
</dbReference>
<dbReference type="PANTHER" id="PTHR40459:SF1">
    <property type="entry name" value="CONSERVED HYPOTHETICAL ALANINE AND LEUCINE RICH PROTEIN"/>
    <property type="match status" value="1"/>
</dbReference>
<reference evidence="3" key="1">
    <citation type="submission" date="2018-02" db="EMBL/GenBank/DDBJ databases">
        <authorList>
            <person name="Vasarhelyi B.M."/>
            <person name="Deshmukh S."/>
            <person name="Balint B."/>
            <person name="Kukolya J."/>
        </authorList>
    </citation>
    <scope>NUCLEOTIDE SEQUENCE</scope>
    <source>
        <strain evidence="3">KB22</strain>
    </source>
</reference>
<dbReference type="RefSeq" id="WP_196933853.1">
    <property type="nucleotide sequence ID" value="NZ_MU158697.1"/>
</dbReference>
<sequence length="254" mass="27981">MKIVLIGSGNVSTAFAHLFESLGHDILQVYSRSLDQAERLAAKLGTSATSSLTDINKTANLYVVAVTDNAIEQVIEELPQSLKGIVVHTSGATSMDVLTKFPLCGVIYPIQSISKDSDLRSKETPIGIEGNNEIATALLLEIGKSLSKKSFYCDSKQRLALHVAAVFSNNFTNALYQVAFDILKANNLSFDLLKPIIAETAEKVQHHIPKEVQTGPAKRNDQKTIDRHLDFLSGKPNWETIYQELTRLIRNKDT</sequence>
<dbReference type="SUPFAM" id="SSF51735">
    <property type="entry name" value="NAD(P)-binding Rossmann-fold domains"/>
    <property type="match status" value="1"/>
</dbReference>
<feature type="domain" description="Putative oxidoreductase/dehydrogenase Rossmann-like" evidence="1">
    <location>
        <begin position="2"/>
        <end position="101"/>
    </location>
</feature>
<name>A0A928UYG1_9SPHI</name>
<dbReference type="Pfam" id="PF10727">
    <property type="entry name" value="Rossmann-like"/>
    <property type="match status" value="1"/>
</dbReference>
<feature type="domain" description="DUF2520" evidence="2">
    <location>
        <begin position="124"/>
        <end position="247"/>
    </location>
</feature>
<keyword evidence="4" id="KW-1185">Reference proteome</keyword>
<accession>A0A928UYG1</accession>
<dbReference type="InterPro" id="IPR008927">
    <property type="entry name" value="6-PGluconate_DH-like_C_sf"/>
</dbReference>